<dbReference type="EMBL" id="WUBL01000030">
    <property type="protein sequence ID" value="KAF2969881.1"/>
    <property type="molecule type" value="Genomic_DNA"/>
</dbReference>
<gene>
    <name evidence="2" type="ORF">GQX73_g3680</name>
</gene>
<protein>
    <submittedName>
        <fullName evidence="2">Uncharacterized protein</fullName>
    </submittedName>
</protein>
<feature type="region of interest" description="Disordered" evidence="1">
    <location>
        <begin position="115"/>
        <end position="161"/>
    </location>
</feature>
<dbReference type="Proteomes" id="UP000481858">
    <property type="component" value="Unassembled WGS sequence"/>
</dbReference>
<feature type="compositionally biased region" description="Basic and acidic residues" evidence="1">
    <location>
        <begin position="45"/>
        <end position="65"/>
    </location>
</feature>
<sequence length="663" mass="74573">MASELRRPPTRTGSGSRPPTSRFQEGSMNDRISAAPPVQFLGPEQLKDYEDRFYAEPPTPREARRQRPFSATAQLQATTIYQHAGGEDPQQRQRQTVTHKKSSSFFGRVRDVLFHRGGGQHGETIKQQEVRRKHSSLQEPLQQPLQPPPPRPDYMQHAGRTQSEINVAQMFPNPRGVADRPSRDEIMASYNQLVASGFFQSHAIQSTRHAAPKAEAATGGRQMPVLPLDHQTAPRPPARITSIRATNTTGPVPIVMPSPNLQRHDSREYASATMAPPIAPRSSLSSLFRPSIPDLLRPSIPDLHTKDSWYTLRGRKRTRGDGDDTPTANTPEPQSSSTANSGGYFAQPLKRVAKKLREMPSSSFQSNDKHSKHAAPTTQQQPSHHTAADGVVRLVPSVSSGGSVYPNDRPIRLRSPSPAAPEVEMVVDNEPNIERHAVYERADSATRMRRPRKTFSYTLTESARGRSRTVERERARERERDAYRVQKRGSSSTRPESRGRASRTPQPPAHNPLGQWQGVSVEDTIIHRDSVDSERSGWERERRDVEERTAMSPNAKTRRTAHSPLTAMSDANRGVPSAPKVPERWHGTGKAYHLKDRGSRPELATRRSEDSGRAEPRYGKENDWRDRVDADGDVNVLVYETRRQPREKHYQQEHQQWHIGNAM</sequence>
<dbReference type="OrthoDB" id="5226996at2759"/>
<feature type="region of interest" description="Disordered" evidence="1">
    <location>
        <begin position="248"/>
        <end position="284"/>
    </location>
</feature>
<feature type="region of interest" description="Disordered" evidence="1">
    <location>
        <begin position="1"/>
        <end position="103"/>
    </location>
</feature>
<reference evidence="2 3" key="1">
    <citation type="submission" date="2019-12" db="EMBL/GenBank/DDBJ databases">
        <title>Draft genome sequence of the ascomycete Xylaria multiplex DSM 110363.</title>
        <authorList>
            <person name="Buettner E."/>
            <person name="Kellner H."/>
        </authorList>
    </citation>
    <scope>NUCLEOTIDE SEQUENCE [LARGE SCALE GENOMIC DNA]</scope>
    <source>
        <strain evidence="2 3">DSM 110363</strain>
    </source>
</reference>
<feature type="compositionally biased region" description="Polar residues" evidence="1">
    <location>
        <begin position="69"/>
        <end position="81"/>
    </location>
</feature>
<dbReference type="InParanoid" id="A0A7C8IQN3"/>
<feature type="compositionally biased region" description="Polar residues" evidence="1">
    <location>
        <begin position="326"/>
        <end position="341"/>
    </location>
</feature>
<accession>A0A7C8IQN3</accession>
<feature type="compositionally biased region" description="Basic and acidic residues" evidence="1">
    <location>
        <begin position="524"/>
        <end position="549"/>
    </location>
</feature>
<feature type="compositionally biased region" description="Basic and acidic residues" evidence="1">
    <location>
        <begin position="593"/>
        <end position="626"/>
    </location>
</feature>
<keyword evidence="3" id="KW-1185">Reference proteome</keyword>
<evidence type="ECO:0000313" key="2">
    <source>
        <dbReference type="EMBL" id="KAF2969881.1"/>
    </source>
</evidence>
<organism evidence="2 3">
    <name type="scientific">Xylaria multiplex</name>
    <dbReference type="NCBI Taxonomy" id="323545"/>
    <lineage>
        <taxon>Eukaryota</taxon>
        <taxon>Fungi</taxon>
        <taxon>Dikarya</taxon>
        <taxon>Ascomycota</taxon>
        <taxon>Pezizomycotina</taxon>
        <taxon>Sordariomycetes</taxon>
        <taxon>Xylariomycetidae</taxon>
        <taxon>Xylariales</taxon>
        <taxon>Xylariaceae</taxon>
        <taxon>Xylaria</taxon>
    </lineage>
</organism>
<dbReference type="AlphaFoldDB" id="A0A7C8IQN3"/>
<evidence type="ECO:0000313" key="3">
    <source>
        <dbReference type="Proteomes" id="UP000481858"/>
    </source>
</evidence>
<feature type="compositionally biased region" description="Basic and acidic residues" evidence="1">
    <location>
        <begin position="468"/>
        <end position="484"/>
    </location>
</feature>
<name>A0A7C8IQN3_9PEZI</name>
<feature type="compositionally biased region" description="Polar residues" evidence="1">
    <location>
        <begin position="11"/>
        <end position="27"/>
    </location>
</feature>
<proteinExistence type="predicted"/>
<feature type="region of interest" description="Disordered" evidence="1">
    <location>
        <begin position="439"/>
        <end position="626"/>
    </location>
</feature>
<evidence type="ECO:0000256" key="1">
    <source>
        <dbReference type="SAM" id="MobiDB-lite"/>
    </source>
</evidence>
<comment type="caution">
    <text evidence="2">The sequence shown here is derived from an EMBL/GenBank/DDBJ whole genome shotgun (WGS) entry which is preliminary data.</text>
</comment>
<feature type="region of interest" description="Disordered" evidence="1">
    <location>
        <begin position="311"/>
        <end position="394"/>
    </location>
</feature>